<accession>I0Z3J0</accession>
<name>I0Z3J0_COCSC</name>
<dbReference type="InterPro" id="IPR052402">
    <property type="entry name" value="ADCK_kinase"/>
</dbReference>
<feature type="domain" description="ABC1 atypical kinase-like" evidence="2">
    <location>
        <begin position="43"/>
        <end position="299"/>
    </location>
</feature>
<dbReference type="SUPFAM" id="SSF56112">
    <property type="entry name" value="Protein kinase-like (PK-like)"/>
    <property type="match status" value="1"/>
</dbReference>
<proteinExistence type="predicted"/>
<evidence type="ECO:0000313" key="3">
    <source>
        <dbReference type="EMBL" id="EIE25209.1"/>
    </source>
</evidence>
<sequence length="411" mass="45164">MRAWRLLLFGIRNSGAAFIKWGQWSATREDLFPQDVCMVLAELHDRAPVHSWEASKVQIEEAFGKPVEELFDSIDHAALASGSIAQAFVCAQVHRAVLQLGGEPRQVVVKVRHPNVARNITIDFRLLKPVAAAASRVPSLKGLSLKESLAQFSANMTAQTDLRVEAVHLRRFYNNFAAVRSSVTPPLPVPGMATEAVLVETFEAGESVAKYIRQPSPYNTQIVALGVDTYLKMLLHDNFVHTDLHPGNILVRGRYGYSQLVMLQNLVQILLDFGLAEELTPRVRKHFISFLHAISKGDGAAGTRHMLAFGKAQTCPDPAAFQHDMTAMFRRECNIYSKAGVDVDQVLKSALHLARKHEVVIDSSYAALVVGVCVIVGFATALDPALNLIDAATSAFFINDLTGRIAGRLYT</sequence>
<evidence type="ECO:0000259" key="2">
    <source>
        <dbReference type="Pfam" id="PF03109"/>
    </source>
</evidence>
<organism evidence="3 4">
    <name type="scientific">Coccomyxa subellipsoidea (strain C-169)</name>
    <name type="common">Green microalga</name>
    <dbReference type="NCBI Taxonomy" id="574566"/>
    <lineage>
        <taxon>Eukaryota</taxon>
        <taxon>Viridiplantae</taxon>
        <taxon>Chlorophyta</taxon>
        <taxon>core chlorophytes</taxon>
        <taxon>Trebouxiophyceae</taxon>
        <taxon>Trebouxiophyceae incertae sedis</taxon>
        <taxon>Coccomyxaceae</taxon>
        <taxon>Coccomyxa</taxon>
        <taxon>Coccomyxa subellipsoidea</taxon>
    </lineage>
</organism>
<dbReference type="Pfam" id="PF03109">
    <property type="entry name" value="ABC1"/>
    <property type="match status" value="1"/>
</dbReference>
<feature type="chain" id="PRO_5003636719" evidence="1">
    <location>
        <begin position="17"/>
        <end position="411"/>
    </location>
</feature>
<dbReference type="EMBL" id="AGSI01000004">
    <property type="protein sequence ID" value="EIE25209.1"/>
    <property type="molecule type" value="Genomic_DNA"/>
</dbReference>
<comment type="caution">
    <text evidence="3">The sequence shown here is derived from an EMBL/GenBank/DDBJ whole genome shotgun (WGS) entry which is preliminary data.</text>
</comment>
<feature type="signal peptide" evidence="1">
    <location>
        <begin position="1"/>
        <end position="16"/>
    </location>
</feature>
<keyword evidence="4" id="KW-1185">Reference proteome</keyword>
<dbReference type="InterPro" id="IPR044095">
    <property type="entry name" value="ADCK2_dom"/>
</dbReference>
<dbReference type="InterPro" id="IPR004147">
    <property type="entry name" value="ABC1_dom"/>
</dbReference>
<dbReference type="KEGG" id="csl:COCSUDRAFT_13405"/>
<dbReference type="STRING" id="574566.I0Z3J0"/>
<dbReference type="Gene3D" id="1.10.510.10">
    <property type="entry name" value="Transferase(Phosphotransferase) domain 1"/>
    <property type="match status" value="1"/>
</dbReference>
<evidence type="ECO:0000313" key="4">
    <source>
        <dbReference type="Proteomes" id="UP000007264"/>
    </source>
</evidence>
<dbReference type="RefSeq" id="XP_005649753.1">
    <property type="nucleotide sequence ID" value="XM_005649696.1"/>
</dbReference>
<reference evidence="3 4" key="1">
    <citation type="journal article" date="2012" name="Genome Biol.">
        <title>The genome of the polar eukaryotic microalga coccomyxa subellipsoidea reveals traits of cold adaptation.</title>
        <authorList>
            <person name="Blanc G."/>
            <person name="Agarkova I."/>
            <person name="Grimwood J."/>
            <person name="Kuo A."/>
            <person name="Brueggeman A."/>
            <person name="Dunigan D."/>
            <person name="Gurnon J."/>
            <person name="Ladunga I."/>
            <person name="Lindquist E."/>
            <person name="Lucas S."/>
            <person name="Pangilinan J."/>
            <person name="Proschold T."/>
            <person name="Salamov A."/>
            <person name="Schmutz J."/>
            <person name="Weeks D."/>
            <person name="Yamada T."/>
            <person name="Claverie J.M."/>
            <person name="Grigoriev I."/>
            <person name="Van Etten J."/>
            <person name="Lomsadze A."/>
            <person name="Borodovsky M."/>
        </authorList>
    </citation>
    <scope>NUCLEOTIDE SEQUENCE [LARGE SCALE GENOMIC DNA]</scope>
    <source>
        <strain evidence="3 4">C-169</strain>
    </source>
</reference>
<dbReference type="InterPro" id="IPR011009">
    <property type="entry name" value="Kinase-like_dom_sf"/>
</dbReference>
<gene>
    <name evidence="3" type="ORF">COCSUDRAFT_13405</name>
</gene>
<dbReference type="eggNOG" id="KOG1236">
    <property type="taxonomic scope" value="Eukaryota"/>
</dbReference>
<dbReference type="PANTHER" id="PTHR45890">
    <property type="entry name" value="AARF DOMAIN CONTAINING KINASE 2 (PREDICTED)"/>
    <property type="match status" value="1"/>
</dbReference>
<dbReference type="OrthoDB" id="1290869at2759"/>
<dbReference type="GeneID" id="17043211"/>
<evidence type="ECO:0000256" key="1">
    <source>
        <dbReference type="SAM" id="SignalP"/>
    </source>
</evidence>
<dbReference type="PANTHER" id="PTHR45890:SF9">
    <property type="entry name" value="PROTEIN KINASE DOMAIN-CONTAINING PROTEIN"/>
    <property type="match status" value="1"/>
</dbReference>
<keyword evidence="1" id="KW-0732">Signal</keyword>
<dbReference type="Proteomes" id="UP000007264">
    <property type="component" value="Unassembled WGS sequence"/>
</dbReference>
<dbReference type="CDD" id="cd13971">
    <property type="entry name" value="ADCK2-like"/>
    <property type="match status" value="1"/>
</dbReference>
<dbReference type="AlphaFoldDB" id="I0Z3J0"/>
<protein>
    <submittedName>
        <fullName evidence="3">ABC1-domain-containing protein</fullName>
    </submittedName>
</protein>